<evidence type="ECO:0000256" key="6">
    <source>
        <dbReference type="ARBA" id="ARBA00023136"/>
    </source>
</evidence>
<evidence type="ECO:0000256" key="5">
    <source>
        <dbReference type="ARBA" id="ARBA00022989"/>
    </source>
</evidence>
<feature type="transmembrane region" description="Helical" evidence="7">
    <location>
        <begin position="6"/>
        <end position="23"/>
    </location>
</feature>
<keyword evidence="6 7" id="KW-0472">Membrane</keyword>
<dbReference type="PRINTS" id="PR01837">
    <property type="entry name" value="MGTCSAPBPROT"/>
</dbReference>
<dbReference type="Pfam" id="PF02308">
    <property type="entry name" value="MgtC"/>
    <property type="match status" value="1"/>
</dbReference>
<keyword evidence="10" id="KW-1185">Reference proteome</keyword>
<name>A0A075R8Y5_BRELA</name>
<dbReference type="KEGG" id="blr:BRLA_c017010"/>
<evidence type="ECO:0000256" key="2">
    <source>
        <dbReference type="ARBA" id="ARBA00009298"/>
    </source>
</evidence>
<feature type="transmembrane region" description="Helical" evidence="7">
    <location>
        <begin position="70"/>
        <end position="87"/>
    </location>
</feature>
<organism evidence="9 10">
    <name type="scientific">Brevibacillus laterosporus LMG 15441</name>
    <dbReference type="NCBI Taxonomy" id="1042163"/>
    <lineage>
        <taxon>Bacteria</taxon>
        <taxon>Bacillati</taxon>
        <taxon>Bacillota</taxon>
        <taxon>Bacilli</taxon>
        <taxon>Bacillales</taxon>
        <taxon>Paenibacillaceae</taxon>
        <taxon>Brevibacillus</taxon>
    </lineage>
</organism>
<keyword evidence="3" id="KW-1003">Cell membrane</keyword>
<feature type="domain" description="MgtC/SapB/SrpB/YhiD N-terminal" evidence="8">
    <location>
        <begin position="9"/>
        <end position="139"/>
    </location>
</feature>
<feature type="transmembrane region" description="Helical" evidence="7">
    <location>
        <begin position="30"/>
        <end position="50"/>
    </location>
</feature>
<evidence type="ECO:0000256" key="3">
    <source>
        <dbReference type="ARBA" id="ARBA00022475"/>
    </source>
</evidence>
<evidence type="ECO:0000313" key="9">
    <source>
        <dbReference type="EMBL" id="AIG26025.1"/>
    </source>
</evidence>
<dbReference type="STRING" id="1042163.BRLA_c017010"/>
<comment type="subcellular location">
    <subcellularLocation>
        <location evidence="1">Cell membrane</location>
        <topology evidence="1">Multi-pass membrane protein</topology>
    </subcellularLocation>
</comment>
<proteinExistence type="inferred from homology"/>
<sequence>MELIILAKLMLSAFLGIVIGIERELKQKPLGLKTSVIISVSSCLLTIVSIESAQFYAETSMNNRTDPMRLAAQIVSGIGFLGAGVILRRNNDVISGLTTAAIIWSSAGIGIAVGSGFYYEAALGAAMILFSVQLLPYLVNMIGVRKLQGKELKIRLFLDEYSHMTGIIQKFKEEDMKIKNVWLKDVDKHRVQMDLRLVVYDHIYITDIYEMVHNLNGVARVEIDS</sequence>
<evidence type="ECO:0000256" key="7">
    <source>
        <dbReference type="SAM" id="Phobius"/>
    </source>
</evidence>
<gene>
    <name evidence="9" type="ORF">BRLA_c017010</name>
</gene>
<protein>
    <submittedName>
        <fullName evidence="9">Putative membrane protein</fullName>
    </submittedName>
</protein>
<dbReference type="HOGENOM" id="CLU_079292_0_1_9"/>
<dbReference type="RefSeq" id="WP_003337865.1">
    <property type="nucleotide sequence ID" value="NZ_CP007806.1"/>
</dbReference>
<dbReference type="Proteomes" id="UP000005850">
    <property type="component" value="Chromosome"/>
</dbReference>
<comment type="similarity">
    <text evidence="2">Belongs to the MgtC/SapB family.</text>
</comment>
<dbReference type="PANTHER" id="PTHR33778">
    <property type="entry name" value="PROTEIN MGTC"/>
    <property type="match status" value="1"/>
</dbReference>
<reference evidence="9 10" key="1">
    <citation type="journal article" date="2011" name="J. Bacteriol.">
        <title>Genome sequence of Brevibacillus laterosporus LMG 15441, a pathogen of invertebrates.</title>
        <authorList>
            <person name="Djukic M."/>
            <person name="Poehlein A."/>
            <person name="Thurmer A."/>
            <person name="Daniel R."/>
        </authorList>
    </citation>
    <scope>NUCLEOTIDE SEQUENCE [LARGE SCALE GENOMIC DNA]</scope>
    <source>
        <strain evidence="9 10">LMG 15441</strain>
    </source>
</reference>
<dbReference type="PANTHER" id="PTHR33778:SF4">
    <property type="entry name" value="PROTEIN SAPB"/>
    <property type="match status" value="1"/>
</dbReference>
<dbReference type="InterPro" id="IPR049177">
    <property type="entry name" value="MgtC_SapB_SrpB_YhiD_N"/>
</dbReference>
<accession>A0A075R8Y5</accession>
<keyword evidence="4 7" id="KW-0812">Transmembrane</keyword>
<feature type="transmembrane region" description="Helical" evidence="7">
    <location>
        <begin position="125"/>
        <end position="144"/>
    </location>
</feature>
<evidence type="ECO:0000256" key="4">
    <source>
        <dbReference type="ARBA" id="ARBA00022692"/>
    </source>
</evidence>
<evidence type="ECO:0000259" key="8">
    <source>
        <dbReference type="Pfam" id="PF02308"/>
    </source>
</evidence>
<dbReference type="InterPro" id="IPR003416">
    <property type="entry name" value="MgtC/SapB/SrpB/YhiD_fam"/>
</dbReference>
<evidence type="ECO:0000313" key="10">
    <source>
        <dbReference type="Proteomes" id="UP000005850"/>
    </source>
</evidence>
<dbReference type="GO" id="GO:0005886">
    <property type="term" value="C:plasma membrane"/>
    <property type="evidence" value="ECO:0007669"/>
    <property type="project" value="UniProtKB-SubCell"/>
</dbReference>
<dbReference type="EMBL" id="CP007806">
    <property type="protein sequence ID" value="AIG26025.1"/>
    <property type="molecule type" value="Genomic_DNA"/>
</dbReference>
<evidence type="ECO:0000256" key="1">
    <source>
        <dbReference type="ARBA" id="ARBA00004651"/>
    </source>
</evidence>
<dbReference type="eggNOG" id="COG1285">
    <property type="taxonomic scope" value="Bacteria"/>
</dbReference>
<feature type="transmembrane region" description="Helical" evidence="7">
    <location>
        <begin position="99"/>
        <end position="119"/>
    </location>
</feature>
<dbReference type="AlphaFoldDB" id="A0A075R8Y5"/>
<keyword evidence="5 7" id="KW-1133">Transmembrane helix</keyword>